<dbReference type="InterPro" id="IPR025466">
    <property type="entry name" value="DUF4317"/>
</dbReference>
<comment type="caution">
    <text evidence="1">The sequence shown here is derived from an EMBL/GenBank/DDBJ whole genome shotgun (WGS) entry which is preliminary data.</text>
</comment>
<evidence type="ECO:0000313" key="2">
    <source>
        <dbReference type="Proteomes" id="UP001199319"/>
    </source>
</evidence>
<proteinExistence type="predicted"/>
<dbReference type="RefSeq" id="WP_349048830.1">
    <property type="nucleotide sequence ID" value="NZ_JBBNJF010000265.1"/>
</dbReference>
<name>A0AAE3AG17_9FIRM</name>
<evidence type="ECO:0000313" key="1">
    <source>
        <dbReference type="EMBL" id="MCC2130017.1"/>
    </source>
</evidence>
<organism evidence="1 2">
    <name type="scientific">Brotocaccenecus cirricatena</name>
    <dbReference type="NCBI Taxonomy" id="3064195"/>
    <lineage>
        <taxon>Bacteria</taxon>
        <taxon>Bacillati</taxon>
        <taxon>Bacillota</taxon>
        <taxon>Clostridia</taxon>
        <taxon>Eubacteriales</taxon>
        <taxon>Oscillospiraceae</taxon>
        <taxon>Brotocaccenecus</taxon>
    </lineage>
</organism>
<accession>A0AAE3AG17</accession>
<sequence>MNQKELNELRRRFKPDRTAISKVYGCYVSSSRQIISYVDAPLGLLSQEEQEMYLNLLKKTLSGALGRNLIDIVFSTAQVADSDEHRLLQTLRQTELQDANARESLYRRIIDAIDMGESSYLILLAADTYDVPHRSRDDLEVPDASETVFRYFVCAICPVKDPTLALQYSDRDKEFRGSSTGHIAQPPALGFLFPAFDDRAANIYNALFYSKDTAQLHQEVIDAVFCVQEAPMSPQEQQNLFAAALTETLEKDCSYDVVQAVHEQLRGRIQEHKESRDPEPLTLSVREVGDVLTGSGVPEEKVEAFQDQCRRQYGQDAALNPRNIIEAGKFQITTPEVKITVPPEYSYMVEARIIDGRRFILIPADDGVEVNGIAVTIPNPQE</sequence>
<protein>
    <submittedName>
        <fullName evidence="1">DUF4317 domain-containing protein</fullName>
    </submittedName>
</protein>
<dbReference type="AlphaFoldDB" id="A0AAE3AG17"/>
<dbReference type="Pfam" id="PF14199">
    <property type="entry name" value="DUF4317"/>
    <property type="match status" value="1"/>
</dbReference>
<reference evidence="1" key="1">
    <citation type="submission" date="2021-10" db="EMBL/GenBank/DDBJ databases">
        <title>Anaerobic single-cell dispensing facilitates the cultivation of human gut bacteria.</title>
        <authorList>
            <person name="Afrizal A."/>
        </authorList>
    </citation>
    <scope>NUCLEOTIDE SEQUENCE</scope>
    <source>
        <strain evidence="1">CLA-AA-H272</strain>
    </source>
</reference>
<dbReference type="Proteomes" id="UP001199319">
    <property type="component" value="Unassembled WGS sequence"/>
</dbReference>
<gene>
    <name evidence="1" type="ORF">LKD37_10920</name>
</gene>
<dbReference type="EMBL" id="JAJEPW010000033">
    <property type="protein sequence ID" value="MCC2130017.1"/>
    <property type="molecule type" value="Genomic_DNA"/>
</dbReference>
<keyword evidence="2" id="KW-1185">Reference proteome</keyword>